<feature type="transmembrane region" description="Helical" evidence="10">
    <location>
        <begin position="519"/>
        <end position="536"/>
    </location>
</feature>
<dbReference type="PANTHER" id="PTHR11003:SF334">
    <property type="entry name" value="FI03418P"/>
    <property type="match status" value="1"/>
</dbReference>
<feature type="compositionally biased region" description="Low complexity" evidence="9">
    <location>
        <begin position="313"/>
        <end position="324"/>
    </location>
</feature>
<evidence type="ECO:0000256" key="5">
    <source>
        <dbReference type="ARBA" id="ARBA00023065"/>
    </source>
</evidence>
<evidence type="ECO:0000256" key="2">
    <source>
        <dbReference type="ARBA" id="ARBA00022448"/>
    </source>
</evidence>
<dbReference type="GO" id="GO:0030322">
    <property type="term" value="P:stabilization of membrane potential"/>
    <property type="evidence" value="ECO:0007669"/>
    <property type="project" value="TreeGrafter"/>
</dbReference>
<keyword evidence="2 8" id="KW-0813">Transport</keyword>
<evidence type="ECO:0000256" key="8">
    <source>
        <dbReference type="RuleBase" id="RU003857"/>
    </source>
</evidence>
<dbReference type="Pfam" id="PF07885">
    <property type="entry name" value="Ion_trans_2"/>
    <property type="match status" value="2"/>
</dbReference>
<dbReference type="PANTHER" id="PTHR11003">
    <property type="entry name" value="POTASSIUM CHANNEL, SUBFAMILY K"/>
    <property type="match status" value="1"/>
</dbReference>
<dbReference type="SUPFAM" id="SSF81324">
    <property type="entry name" value="Voltage-gated potassium channels"/>
    <property type="match status" value="2"/>
</dbReference>
<evidence type="ECO:0000256" key="4">
    <source>
        <dbReference type="ARBA" id="ARBA00022989"/>
    </source>
</evidence>
<keyword evidence="7 8" id="KW-0407">Ion channel</keyword>
<protein>
    <recommendedName>
        <fullName evidence="11">Potassium channel domain-containing protein</fullName>
    </recommendedName>
</protein>
<dbReference type="GO" id="GO:0022841">
    <property type="term" value="F:potassium ion leak channel activity"/>
    <property type="evidence" value="ECO:0007669"/>
    <property type="project" value="TreeGrafter"/>
</dbReference>
<comment type="similarity">
    <text evidence="8">Belongs to the two pore domain potassium channel (TC 1.A.1.8) family.</text>
</comment>
<feature type="transmembrane region" description="Helical" evidence="10">
    <location>
        <begin position="123"/>
        <end position="144"/>
    </location>
</feature>
<dbReference type="AlphaFoldDB" id="A0A1B6DQF0"/>
<feature type="transmembrane region" description="Helical" evidence="10">
    <location>
        <begin position="20"/>
        <end position="42"/>
    </location>
</feature>
<feature type="compositionally biased region" description="Basic and acidic residues" evidence="9">
    <location>
        <begin position="329"/>
        <end position="338"/>
    </location>
</feature>
<evidence type="ECO:0000256" key="1">
    <source>
        <dbReference type="ARBA" id="ARBA00004141"/>
    </source>
</evidence>
<dbReference type="InterPro" id="IPR003280">
    <property type="entry name" value="2pore_dom_K_chnl"/>
</dbReference>
<proteinExistence type="inferred from homology"/>
<evidence type="ECO:0000256" key="10">
    <source>
        <dbReference type="SAM" id="Phobius"/>
    </source>
</evidence>
<keyword evidence="3 8" id="KW-0812">Transmembrane</keyword>
<gene>
    <name evidence="12" type="ORF">g.38070</name>
</gene>
<feature type="compositionally biased region" description="Gly residues" evidence="9">
    <location>
        <begin position="217"/>
        <end position="227"/>
    </location>
</feature>
<feature type="transmembrane region" description="Helical" evidence="10">
    <location>
        <begin position="548"/>
        <end position="571"/>
    </location>
</feature>
<dbReference type="InterPro" id="IPR013099">
    <property type="entry name" value="K_chnl_dom"/>
</dbReference>
<dbReference type="GO" id="GO:0015271">
    <property type="term" value="F:outward rectifier potassium channel activity"/>
    <property type="evidence" value="ECO:0007669"/>
    <property type="project" value="TreeGrafter"/>
</dbReference>
<feature type="transmembrane region" description="Helical" evidence="10">
    <location>
        <begin position="488"/>
        <end position="507"/>
    </location>
</feature>
<feature type="domain" description="Potassium channel" evidence="11">
    <location>
        <begin position="496"/>
        <end position="574"/>
    </location>
</feature>
<evidence type="ECO:0000256" key="3">
    <source>
        <dbReference type="ARBA" id="ARBA00022692"/>
    </source>
</evidence>
<evidence type="ECO:0000256" key="9">
    <source>
        <dbReference type="SAM" id="MobiDB-lite"/>
    </source>
</evidence>
<reference evidence="12" key="1">
    <citation type="submission" date="2015-12" db="EMBL/GenBank/DDBJ databases">
        <title>De novo transcriptome assembly of four potential Pierce s Disease insect vectors from Arizona vineyards.</title>
        <authorList>
            <person name="Tassone E.E."/>
        </authorList>
    </citation>
    <scope>NUCLEOTIDE SEQUENCE</scope>
</reference>
<evidence type="ECO:0000313" key="12">
    <source>
        <dbReference type="EMBL" id="JAS27902.1"/>
    </source>
</evidence>
<sequence>MDEYDEDAPHRCTTILYYAWKIFTCLFTHVMLVTTVVAYCILGAYTFVKLEQDNEINVKESISDLRNNVTTSLWSLTQDQTVLHQENWTKSVIEKLQGFENELVTAMRKRGWDGSEDKGSLQWTFTGALFYSIIVITTIGYGHIAPKTAAGKVTTIFYAILGIPLMLLCLSNIGDIMAHSFRFIYWRICCYACTRPPKRSHHVVHRRGCSLRRTVRGGHGLQGGGGRNSSARSRTASLKKWGKNQGSQRSGDSALALSETLTHSYSDTECRYFDEAERELAMLGGGGRNAAHKRQLQNTRLLTTRERHGGGSRNSSRRQTQNSRYTDSTGDRDNIEEIHNSNAPPILFNKYALEEEDDLRLHTGRTHSHRSHNRMVRGQSAAPDLAIEGQRACATASLTDIGSLKHHSGKQYLTVEAPPNIQLTPTYHRPTSLKHYPGRRPLDYPMNPSPRIMSPLGYTVHRQTYPRLDYMDDYYDYDEDTSNQIKPVPIWLCVFLVISYIIGGAFLFSGWEEWSFPDSAYFCFITLTTIGFGDFVPAKRVNKTNSEVSIALCSLYLLFGIALLAMSFNLVQEEVISNVKSIARHLGIIKDEDEDDD</sequence>
<evidence type="ECO:0000256" key="7">
    <source>
        <dbReference type="ARBA" id="ARBA00023303"/>
    </source>
</evidence>
<dbReference type="PRINTS" id="PR01333">
    <property type="entry name" value="2POREKCHANEL"/>
</dbReference>
<evidence type="ECO:0000256" key="6">
    <source>
        <dbReference type="ARBA" id="ARBA00023136"/>
    </source>
</evidence>
<keyword evidence="5 8" id="KW-0406">Ion transport</keyword>
<feature type="domain" description="Potassium channel" evidence="11">
    <location>
        <begin position="120"/>
        <end position="177"/>
    </location>
</feature>
<dbReference type="GO" id="GO:0005886">
    <property type="term" value="C:plasma membrane"/>
    <property type="evidence" value="ECO:0007669"/>
    <property type="project" value="TreeGrafter"/>
</dbReference>
<accession>A0A1B6DQF0</accession>
<organism evidence="12">
    <name type="scientific">Clastoptera arizonana</name>
    <name type="common">Arizona spittle bug</name>
    <dbReference type="NCBI Taxonomy" id="38151"/>
    <lineage>
        <taxon>Eukaryota</taxon>
        <taxon>Metazoa</taxon>
        <taxon>Ecdysozoa</taxon>
        <taxon>Arthropoda</taxon>
        <taxon>Hexapoda</taxon>
        <taxon>Insecta</taxon>
        <taxon>Pterygota</taxon>
        <taxon>Neoptera</taxon>
        <taxon>Paraneoptera</taxon>
        <taxon>Hemiptera</taxon>
        <taxon>Auchenorrhyncha</taxon>
        <taxon>Cercopoidea</taxon>
        <taxon>Clastopteridae</taxon>
        <taxon>Clastoptera</taxon>
    </lineage>
</organism>
<feature type="region of interest" description="Disordered" evidence="9">
    <location>
        <begin position="215"/>
        <end position="254"/>
    </location>
</feature>
<dbReference type="Gene3D" id="1.10.287.70">
    <property type="match status" value="2"/>
</dbReference>
<feature type="region of interest" description="Disordered" evidence="9">
    <location>
        <begin position="284"/>
        <end position="338"/>
    </location>
</feature>
<dbReference type="EMBL" id="GEDC01009396">
    <property type="protein sequence ID" value="JAS27902.1"/>
    <property type="molecule type" value="Transcribed_RNA"/>
</dbReference>
<keyword evidence="4 10" id="KW-1133">Transmembrane helix</keyword>
<name>A0A1B6DQF0_9HEMI</name>
<comment type="subcellular location">
    <subcellularLocation>
        <location evidence="1">Membrane</location>
        <topology evidence="1">Multi-pass membrane protein</topology>
    </subcellularLocation>
</comment>
<evidence type="ECO:0000259" key="11">
    <source>
        <dbReference type="Pfam" id="PF07885"/>
    </source>
</evidence>
<feature type="transmembrane region" description="Helical" evidence="10">
    <location>
        <begin position="156"/>
        <end position="178"/>
    </location>
</feature>
<keyword evidence="6 10" id="KW-0472">Membrane</keyword>